<name>A0A6J6DJY5_9ZZZZ</name>
<keyword evidence="1" id="KW-0378">Hydrolase</keyword>
<proteinExistence type="predicted"/>
<dbReference type="InterPro" id="IPR057023">
    <property type="entry name" value="PTP-SAK"/>
</dbReference>
<dbReference type="InterPro" id="IPR000387">
    <property type="entry name" value="Tyr_Pase_dom"/>
</dbReference>
<dbReference type="InterPro" id="IPR029021">
    <property type="entry name" value="Prot-tyrosine_phosphatase-like"/>
</dbReference>
<evidence type="ECO:0000256" key="1">
    <source>
        <dbReference type="ARBA" id="ARBA00022801"/>
    </source>
</evidence>
<accession>A0A6J6DJY5</accession>
<dbReference type="Gene3D" id="3.90.190.10">
    <property type="entry name" value="Protein tyrosine phosphatase superfamily"/>
    <property type="match status" value="1"/>
</dbReference>
<organism evidence="3">
    <name type="scientific">freshwater metagenome</name>
    <dbReference type="NCBI Taxonomy" id="449393"/>
    <lineage>
        <taxon>unclassified sequences</taxon>
        <taxon>metagenomes</taxon>
        <taxon>ecological metagenomes</taxon>
    </lineage>
</organism>
<dbReference type="Pfam" id="PF22784">
    <property type="entry name" value="PTP-SAK"/>
    <property type="match status" value="1"/>
</dbReference>
<dbReference type="GO" id="GO:0016791">
    <property type="term" value="F:phosphatase activity"/>
    <property type="evidence" value="ECO:0007669"/>
    <property type="project" value="UniProtKB-ARBA"/>
</dbReference>
<dbReference type="PROSITE" id="PS50056">
    <property type="entry name" value="TYR_PHOSPHATASE_2"/>
    <property type="match status" value="1"/>
</dbReference>
<evidence type="ECO:0000259" key="2">
    <source>
        <dbReference type="PROSITE" id="PS50056"/>
    </source>
</evidence>
<feature type="domain" description="Tyrosine specific protein phosphatases" evidence="2">
    <location>
        <begin position="90"/>
        <end position="144"/>
    </location>
</feature>
<dbReference type="AlphaFoldDB" id="A0A6J6DJY5"/>
<sequence>MSTRWNTDGGIHEIPLGTLAGRLWLCGKHVAAPDPDRLLADTGADAIVCLTERHELLDRYPHYVRWLAADARAVWFPVHDLHAPDPVAARPFLDGLLDRLREGQGLVVHCAAGIGRAGTTAVALLVLDGWPLDDALAHVRAHRPMAGPEVGAQLDLVRQLADERR</sequence>
<dbReference type="EMBL" id="CAEZSR010000071">
    <property type="protein sequence ID" value="CAB4564340.1"/>
    <property type="molecule type" value="Genomic_DNA"/>
</dbReference>
<dbReference type="SUPFAM" id="SSF52799">
    <property type="entry name" value="(Phosphotyrosine protein) phosphatases II"/>
    <property type="match status" value="1"/>
</dbReference>
<reference evidence="3" key="1">
    <citation type="submission" date="2020-05" db="EMBL/GenBank/DDBJ databases">
        <authorList>
            <person name="Chiriac C."/>
            <person name="Salcher M."/>
            <person name="Ghai R."/>
            <person name="Kavagutti S V."/>
        </authorList>
    </citation>
    <scope>NUCLEOTIDE SEQUENCE</scope>
</reference>
<gene>
    <name evidence="3" type="ORF">UFOPK1493_01993</name>
</gene>
<protein>
    <submittedName>
        <fullName evidence="3">Unannotated protein</fullName>
    </submittedName>
</protein>
<evidence type="ECO:0000313" key="3">
    <source>
        <dbReference type="EMBL" id="CAB4564340.1"/>
    </source>
</evidence>